<sequence>MAPGRWVVLVLFGCLAVLSFLLQFRHTLYNWKLVPGRQAGNTTRSVSIRAGETPRGHVKLGVNTTGTRHAEEQHVKVGGVKDITDVSRTHPSSTPRCPAQKSFVFIKVHKAGSHNTACILQRFVWTNNLTIVLPQNPDTSVLRSPDLTYVKPPLYPPYDVMLHHLRYNRPQMSNLMQKNAFFIAILRYPLSHLKSAINYFHVDKRLGLRKENPLEDFLTDPKHFLGTMAHKTRNWQAYMMGIPPWYSGNEKMARARIQELGKEFDHVMILEYYDESLLLLKRKLCWKLKDILYDRQVRNYRSYSYKNAEIPKKLRENHHRSSDLDYMLYDYFNRTVWREIVEGQSLTFSPLLRSGTMAKLGTTGLVFIATLAGVLWCVHGQLEAGTLFSQWKHEHNRRYRTADEETARFATFQDNLLKIDKLNAEYSGTKFAINQFADLSEEEFRSKILMRPRPPPQHPKERYLRDDGEVKDLPEAYNWVDHGAVTPIKDQGSAGSCWAFSTIENLEGQWFLTKHPLTNLSVEQVVDCDDNTDPKTGNADCGVFGGWPYLAFQYIKRAGGIEKEEDYPYCSGLGGEKGTCFPCPAPAYNASMCGPAVSYCNETESCGFRLNKSKFIPGLQVTDWAAIDTNETTVAVQLMKIGPLSVALNAVLLQFYHRGVFEPHHCDPKSLDHAVLLTGWGMEKTIFGEKKPYWIIKNSWGKKWGMDGYFFIKRGVGMCGINTQVATAILQKT</sequence>
<keyword evidence="7" id="KW-0788">Thiol protease</keyword>
<dbReference type="SMART" id="SM00848">
    <property type="entry name" value="Inhibitor_I29"/>
    <property type="match status" value="1"/>
</dbReference>
<dbReference type="EMBL" id="OV696692">
    <property type="protein sequence ID" value="CAH1269567.1"/>
    <property type="molecule type" value="Genomic_DNA"/>
</dbReference>
<dbReference type="Pfam" id="PF06990">
    <property type="entry name" value="Gal-3-0_sulfotr"/>
    <property type="match status" value="1"/>
</dbReference>
<evidence type="ECO:0000256" key="14">
    <source>
        <dbReference type="ARBA" id="ARBA00023180"/>
    </source>
</evidence>
<dbReference type="GO" id="GO:0000139">
    <property type="term" value="C:Golgi membrane"/>
    <property type="evidence" value="ECO:0007669"/>
    <property type="project" value="UniProtKB-SubCell"/>
</dbReference>
<keyword evidence="9 15" id="KW-1133">Transmembrane helix</keyword>
<feature type="transmembrane region" description="Helical" evidence="15">
    <location>
        <begin position="6"/>
        <end position="24"/>
    </location>
</feature>
<dbReference type="OrthoDB" id="65740at2759"/>
<dbReference type="Proteomes" id="UP000838412">
    <property type="component" value="Chromosome 7"/>
</dbReference>
<accession>A0A8K0A847</accession>
<evidence type="ECO:0000259" key="17">
    <source>
        <dbReference type="SMART" id="SM00848"/>
    </source>
</evidence>
<dbReference type="InterPro" id="IPR025661">
    <property type="entry name" value="Pept_asp_AS"/>
</dbReference>
<keyword evidence="6" id="KW-0378">Hydrolase</keyword>
<evidence type="ECO:0000256" key="5">
    <source>
        <dbReference type="ARBA" id="ARBA00022692"/>
    </source>
</evidence>
<dbReference type="PROSITE" id="PS00639">
    <property type="entry name" value="THIOL_PROTEASE_HIS"/>
    <property type="match status" value="1"/>
</dbReference>
<dbReference type="InterPro" id="IPR000668">
    <property type="entry name" value="Peptidase_C1A_C"/>
</dbReference>
<name>A0A8K0A847_BRALA</name>
<dbReference type="GO" id="GO:0001733">
    <property type="term" value="F:galactosylceramide sulfotransferase activity"/>
    <property type="evidence" value="ECO:0007669"/>
    <property type="project" value="InterPro"/>
</dbReference>
<evidence type="ECO:0000256" key="7">
    <source>
        <dbReference type="ARBA" id="ARBA00022807"/>
    </source>
</evidence>
<evidence type="ECO:0000256" key="12">
    <source>
        <dbReference type="ARBA" id="ARBA00023145"/>
    </source>
</evidence>
<proteinExistence type="inferred from homology"/>
<dbReference type="AlphaFoldDB" id="A0A8K0A847"/>
<evidence type="ECO:0000259" key="16">
    <source>
        <dbReference type="SMART" id="SM00645"/>
    </source>
</evidence>
<keyword evidence="4" id="KW-0808">Transferase</keyword>
<evidence type="ECO:0000256" key="8">
    <source>
        <dbReference type="ARBA" id="ARBA00022968"/>
    </source>
</evidence>
<dbReference type="PANTHER" id="PTHR14647:SF87">
    <property type="entry name" value="PUTATIVE-RELATED"/>
    <property type="match status" value="1"/>
</dbReference>
<evidence type="ECO:0000256" key="1">
    <source>
        <dbReference type="ARBA" id="ARBA00004323"/>
    </source>
</evidence>
<comment type="similarity">
    <text evidence="2">Belongs to the galactose-3-O-sulfotransferase family.</text>
</comment>
<dbReference type="InterPro" id="IPR000169">
    <property type="entry name" value="Pept_cys_AS"/>
</dbReference>
<dbReference type="InterPro" id="IPR027417">
    <property type="entry name" value="P-loop_NTPase"/>
</dbReference>
<dbReference type="SMART" id="SM00645">
    <property type="entry name" value="Pept_C1"/>
    <property type="match status" value="1"/>
</dbReference>
<gene>
    <name evidence="18" type="primary">CTSF</name>
    <name evidence="18" type="ORF">BLAG_LOCUS22177</name>
</gene>
<organism evidence="18 19">
    <name type="scientific">Branchiostoma lanceolatum</name>
    <name type="common">Common lancelet</name>
    <name type="synonym">Amphioxus lanceolatum</name>
    <dbReference type="NCBI Taxonomy" id="7740"/>
    <lineage>
        <taxon>Eukaryota</taxon>
        <taxon>Metazoa</taxon>
        <taxon>Chordata</taxon>
        <taxon>Cephalochordata</taxon>
        <taxon>Leptocardii</taxon>
        <taxon>Amphioxiformes</taxon>
        <taxon>Branchiostomatidae</taxon>
        <taxon>Branchiostoma</taxon>
    </lineage>
</organism>
<evidence type="ECO:0000256" key="10">
    <source>
        <dbReference type="ARBA" id="ARBA00023034"/>
    </source>
</evidence>
<dbReference type="GO" id="GO:0006508">
    <property type="term" value="P:proteolysis"/>
    <property type="evidence" value="ECO:0007669"/>
    <property type="project" value="UniProtKB-KW"/>
</dbReference>
<evidence type="ECO:0000313" key="19">
    <source>
        <dbReference type="Proteomes" id="UP000838412"/>
    </source>
</evidence>
<dbReference type="InterPro" id="IPR025660">
    <property type="entry name" value="Pept_his_AS"/>
</dbReference>
<dbReference type="PROSITE" id="PS00640">
    <property type="entry name" value="THIOL_PROTEASE_ASN"/>
    <property type="match status" value="1"/>
</dbReference>
<dbReference type="GO" id="GO:0009247">
    <property type="term" value="P:glycolipid biosynthetic process"/>
    <property type="evidence" value="ECO:0007669"/>
    <property type="project" value="InterPro"/>
</dbReference>
<dbReference type="Gene3D" id="3.90.70.10">
    <property type="entry name" value="Cysteine proteinases"/>
    <property type="match status" value="1"/>
</dbReference>
<comment type="subcellular location">
    <subcellularLocation>
        <location evidence="1">Golgi apparatus membrane</location>
        <topology evidence="1">Single-pass type II membrane protein</topology>
    </subcellularLocation>
</comment>
<evidence type="ECO:0000256" key="2">
    <source>
        <dbReference type="ARBA" id="ARBA00008124"/>
    </source>
</evidence>
<dbReference type="SUPFAM" id="SSF54001">
    <property type="entry name" value="Cysteine proteinases"/>
    <property type="match status" value="1"/>
</dbReference>
<keyword evidence="5 15" id="KW-0812">Transmembrane</keyword>
<dbReference type="PROSITE" id="PS00139">
    <property type="entry name" value="THIOL_PROTEASE_CYS"/>
    <property type="match status" value="1"/>
</dbReference>
<evidence type="ECO:0000256" key="4">
    <source>
        <dbReference type="ARBA" id="ARBA00022679"/>
    </source>
</evidence>
<keyword evidence="19" id="KW-1185">Reference proteome</keyword>
<keyword evidence="10" id="KW-0333">Golgi apparatus</keyword>
<keyword evidence="8" id="KW-0735">Signal-anchor</keyword>
<keyword evidence="12" id="KW-0865">Zymogen</keyword>
<dbReference type="InterPro" id="IPR039417">
    <property type="entry name" value="Peptidase_C1A_papain-like"/>
</dbReference>
<evidence type="ECO:0000256" key="6">
    <source>
        <dbReference type="ARBA" id="ARBA00022801"/>
    </source>
</evidence>
<dbReference type="PRINTS" id="PR00705">
    <property type="entry name" value="PAPAIN"/>
</dbReference>
<feature type="domain" description="Cathepsin propeptide inhibitor" evidence="17">
    <location>
        <begin position="388"/>
        <end position="444"/>
    </location>
</feature>
<evidence type="ECO:0000256" key="9">
    <source>
        <dbReference type="ARBA" id="ARBA00022989"/>
    </source>
</evidence>
<evidence type="ECO:0000256" key="15">
    <source>
        <dbReference type="SAM" id="Phobius"/>
    </source>
</evidence>
<dbReference type="CDD" id="cd02248">
    <property type="entry name" value="Peptidase_C1A"/>
    <property type="match status" value="1"/>
</dbReference>
<keyword evidence="13" id="KW-1015">Disulfide bond</keyword>
<protein>
    <submittedName>
        <fullName evidence="18">CTSF protein</fullName>
    </submittedName>
</protein>
<evidence type="ECO:0000256" key="11">
    <source>
        <dbReference type="ARBA" id="ARBA00023136"/>
    </source>
</evidence>
<dbReference type="Gene3D" id="3.40.50.300">
    <property type="entry name" value="P-loop containing nucleotide triphosphate hydrolases"/>
    <property type="match status" value="1"/>
</dbReference>
<keyword evidence="11 15" id="KW-0472">Membrane</keyword>
<feature type="domain" description="Peptidase C1A papain C-terminal" evidence="16">
    <location>
        <begin position="473"/>
        <end position="729"/>
    </location>
</feature>
<keyword evidence="3" id="KW-0645">Protease</keyword>
<dbReference type="InterPro" id="IPR038765">
    <property type="entry name" value="Papain-like_cys_pep_sf"/>
</dbReference>
<dbReference type="InterPro" id="IPR013201">
    <property type="entry name" value="Prot_inhib_I29"/>
</dbReference>
<dbReference type="InterPro" id="IPR009729">
    <property type="entry name" value="Gal-3-0_sulfotransfrase"/>
</dbReference>
<dbReference type="Pfam" id="PF00112">
    <property type="entry name" value="Peptidase_C1"/>
    <property type="match status" value="1"/>
</dbReference>
<evidence type="ECO:0000313" key="18">
    <source>
        <dbReference type="EMBL" id="CAH1269567.1"/>
    </source>
</evidence>
<dbReference type="Pfam" id="PF08246">
    <property type="entry name" value="Inhibitor_I29"/>
    <property type="match status" value="1"/>
</dbReference>
<reference evidence="18" key="1">
    <citation type="submission" date="2022-01" db="EMBL/GenBank/DDBJ databases">
        <authorList>
            <person name="Braso-Vives M."/>
        </authorList>
    </citation>
    <scope>NUCLEOTIDE SEQUENCE</scope>
</reference>
<evidence type="ECO:0000256" key="13">
    <source>
        <dbReference type="ARBA" id="ARBA00023157"/>
    </source>
</evidence>
<dbReference type="GO" id="GO:0008234">
    <property type="term" value="F:cysteine-type peptidase activity"/>
    <property type="evidence" value="ECO:0007669"/>
    <property type="project" value="UniProtKB-KW"/>
</dbReference>
<evidence type="ECO:0000256" key="3">
    <source>
        <dbReference type="ARBA" id="ARBA00022670"/>
    </source>
</evidence>
<dbReference type="PANTHER" id="PTHR14647">
    <property type="entry name" value="GALACTOSE-3-O-SULFOTRANSFERASE"/>
    <property type="match status" value="1"/>
</dbReference>
<keyword evidence="14" id="KW-0325">Glycoprotein</keyword>